<keyword evidence="3" id="KW-0238">DNA-binding</keyword>
<accession>A0A6P0B7I9</accession>
<dbReference type="PANTHER" id="PTHR30537:SF5">
    <property type="entry name" value="HTH-TYPE TRANSCRIPTIONAL ACTIVATOR TTDR-RELATED"/>
    <property type="match status" value="1"/>
</dbReference>
<reference evidence="6 7" key="1">
    <citation type="submission" date="2019-12" db="EMBL/GenBank/DDBJ databases">
        <title>Rhizobium genotypes associated with high levels of biological nitrogen fixation by grain legumes in a temperate-maritime cropping system.</title>
        <authorList>
            <person name="Maluk M."/>
            <person name="Francesc Ferrando Molina F."/>
            <person name="Lopez Del Egido L."/>
            <person name="Lafos M."/>
            <person name="Langarica-Fuentes A."/>
            <person name="Gebre Yohannes G."/>
            <person name="Young M.W."/>
            <person name="Martin P."/>
            <person name="Gantlett R."/>
            <person name="Kenicer G."/>
            <person name="Hawes C."/>
            <person name="Begg G.S."/>
            <person name="Quilliam R.S."/>
            <person name="Squire G.R."/>
            <person name="Poole P.S."/>
            <person name="Young P.W."/>
            <person name="Iannetta P.M."/>
            <person name="James E.K."/>
        </authorList>
    </citation>
    <scope>NUCLEOTIDE SEQUENCE [LARGE SCALE GENOMIC DNA]</scope>
    <source>
        <strain evidence="6 7">JHI1096</strain>
    </source>
</reference>
<dbReference type="Proteomes" id="UP000471560">
    <property type="component" value="Unassembled WGS sequence"/>
</dbReference>
<evidence type="ECO:0000313" key="7">
    <source>
        <dbReference type="Proteomes" id="UP000471560"/>
    </source>
</evidence>
<dbReference type="SUPFAM" id="SSF53850">
    <property type="entry name" value="Periplasmic binding protein-like II"/>
    <property type="match status" value="1"/>
</dbReference>
<evidence type="ECO:0000256" key="1">
    <source>
        <dbReference type="ARBA" id="ARBA00009437"/>
    </source>
</evidence>
<evidence type="ECO:0000256" key="2">
    <source>
        <dbReference type="ARBA" id="ARBA00023015"/>
    </source>
</evidence>
<dbReference type="PANTHER" id="PTHR30537">
    <property type="entry name" value="HTH-TYPE TRANSCRIPTIONAL REGULATOR"/>
    <property type="match status" value="1"/>
</dbReference>
<dbReference type="GO" id="GO:0003700">
    <property type="term" value="F:DNA-binding transcription factor activity"/>
    <property type="evidence" value="ECO:0007669"/>
    <property type="project" value="InterPro"/>
</dbReference>
<evidence type="ECO:0000259" key="5">
    <source>
        <dbReference type="PROSITE" id="PS50931"/>
    </source>
</evidence>
<dbReference type="Gene3D" id="1.10.10.10">
    <property type="entry name" value="Winged helix-like DNA-binding domain superfamily/Winged helix DNA-binding domain"/>
    <property type="match status" value="1"/>
</dbReference>
<dbReference type="Pfam" id="PF00126">
    <property type="entry name" value="HTH_1"/>
    <property type="match status" value="1"/>
</dbReference>
<dbReference type="PRINTS" id="PR00039">
    <property type="entry name" value="HTHLYSR"/>
</dbReference>
<comment type="caution">
    <text evidence="6">The sequence shown here is derived from an EMBL/GenBank/DDBJ whole genome shotgun (WGS) entry which is preliminary data.</text>
</comment>
<evidence type="ECO:0000313" key="6">
    <source>
        <dbReference type="EMBL" id="NEI34864.1"/>
    </source>
</evidence>
<dbReference type="SUPFAM" id="SSF46785">
    <property type="entry name" value="Winged helix' DNA-binding domain"/>
    <property type="match status" value="1"/>
</dbReference>
<sequence length="311" mass="34799">MVRRYYGLPSLKALAIFEASARHSSLTVAANELNVTPGAVSRQVKAIEDELGVQLFIRKGQGVTLTTHGEELYNVLASAFSRTSDVVKSIKRGDRARNVTFACSDVFATMWLIPRMPDFWRSHQEVMVDHLISDDVKNFRRAEVELRVRYGLGAWVDETAEFLFDDCVYPVCSPNFAEQHRQATRTELGELPLLDVDWLGPDWVGWEEALLRAGAPHRGQVGRRSGKFNVALQAAMADQGLVIGWHRLVGHLVEQGSLARFTDLVIKAPGGYYVTWNTNRELSPAALILRDWIRELAKITRESPCPAPTVG</sequence>
<gene>
    <name evidence="6" type="ORF">GR204_12785</name>
</gene>
<feature type="domain" description="HTH lysR-type" evidence="5">
    <location>
        <begin position="9"/>
        <end position="66"/>
    </location>
</feature>
<dbReference type="InterPro" id="IPR000847">
    <property type="entry name" value="LysR_HTH_N"/>
</dbReference>
<dbReference type="Pfam" id="PF03466">
    <property type="entry name" value="LysR_substrate"/>
    <property type="match status" value="1"/>
</dbReference>
<dbReference type="InterPro" id="IPR058163">
    <property type="entry name" value="LysR-type_TF_proteobact-type"/>
</dbReference>
<dbReference type="InterPro" id="IPR005119">
    <property type="entry name" value="LysR_subst-bd"/>
</dbReference>
<protein>
    <submittedName>
        <fullName evidence="6">LysR family transcriptional regulator</fullName>
    </submittedName>
</protein>
<keyword evidence="2" id="KW-0805">Transcription regulation</keyword>
<name>A0A6P0B7I9_RHILE</name>
<dbReference type="EMBL" id="WUEZ01000012">
    <property type="protein sequence ID" value="NEI34864.1"/>
    <property type="molecule type" value="Genomic_DNA"/>
</dbReference>
<evidence type="ECO:0000256" key="4">
    <source>
        <dbReference type="ARBA" id="ARBA00023163"/>
    </source>
</evidence>
<dbReference type="CDD" id="cd08432">
    <property type="entry name" value="PBP2_GcdR_TrpI_HvrB_AmpR_like"/>
    <property type="match status" value="1"/>
</dbReference>
<dbReference type="InterPro" id="IPR036390">
    <property type="entry name" value="WH_DNA-bd_sf"/>
</dbReference>
<dbReference type="GO" id="GO:0003677">
    <property type="term" value="F:DNA binding"/>
    <property type="evidence" value="ECO:0007669"/>
    <property type="project" value="UniProtKB-KW"/>
</dbReference>
<comment type="similarity">
    <text evidence="1">Belongs to the LysR transcriptional regulatory family.</text>
</comment>
<proteinExistence type="inferred from homology"/>
<dbReference type="PROSITE" id="PS50931">
    <property type="entry name" value="HTH_LYSR"/>
    <property type="match status" value="1"/>
</dbReference>
<organism evidence="6 7">
    <name type="scientific">Rhizobium leguminosarum</name>
    <dbReference type="NCBI Taxonomy" id="384"/>
    <lineage>
        <taxon>Bacteria</taxon>
        <taxon>Pseudomonadati</taxon>
        <taxon>Pseudomonadota</taxon>
        <taxon>Alphaproteobacteria</taxon>
        <taxon>Hyphomicrobiales</taxon>
        <taxon>Rhizobiaceae</taxon>
        <taxon>Rhizobium/Agrobacterium group</taxon>
        <taxon>Rhizobium</taxon>
    </lineage>
</organism>
<dbReference type="Gene3D" id="3.40.190.10">
    <property type="entry name" value="Periplasmic binding protein-like II"/>
    <property type="match status" value="2"/>
</dbReference>
<dbReference type="InterPro" id="IPR036388">
    <property type="entry name" value="WH-like_DNA-bd_sf"/>
</dbReference>
<evidence type="ECO:0000256" key="3">
    <source>
        <dbReference type="ARBA" id="ARBA00023125"/>
    </source>
</evidence>
<dbReference type="AlphaFoldDB" id="A0A6P0B7I9"/>
<keyword evidence="4" id="KW-0804">Transcription</keyword>